<sequence>MAQEELKIGGLQTPCHAASTQSTVTSIQCEPHMPNHVIWSLFNTLFLNCCCLGCVAYAYSVKSRDQKMVGDMIGANYLNIFSTVLDLLGVLIFIILLALGTAMSFQALSQMMGQQGR</sequence>
<proteinExistence type="predicted"/>
<dbReference type="Proteomes" id="UP000694863">
    <property type="component" value="Unplaced"/>
</dbReference>
<gene>
    <name evidence="2" type="primary">LOC101658265</name>
</gene>
<accession>A0AC55D5N8</accession>
<dbReference type="RefSeq" id="XP_045147057.1">
    <property type="nucleotide sequence ID" value="XM_045291122.1"/>
</dbReference>
<evidence type="ECO:0000313" key="2">
    <source>
        <dbReference type="RefSeq" id="XP_045147057.1"/>
    </source>
</evidence>
<evidence type="ECO:0000313" key="1">
    <source>
        <dbReference type="Proteomes" id="UP000694863"/>
    </source>
</evidence>
<organism evidence="1 2">
    <name type="scientific">Echinops telfairi</name>
    <name type="common">Lesser hedgehog tenrec</name>
    <dbReference type="NCBI Taxonomy" id="9371"/>
    <lineage>
        <taxon>Eukaryota</taxon>
        <taxon>Metazoa</taxon>
        <taxon>Chordata</taxon>
        <taxon>Craniata</taxon>
        <taxon>Vertebrata</taxon>
        <taxon>Euteleostomi</taxon>
        <taxon>Mammalia</taxon>
        <taxon>Eutheria</taxon>
        <taxon>Afrotheria</taxon>
        <taxon>Tenrecidae</taxon>
        <taxon>Tenrecinae</taxon>
        <taxon>Echinops</taxon>
    </lineage>
</organism>
<keyword evidence="1" id="KW-1185">Reference proteome</keyword>
<reference evidence="2" key="1">
    <citation type="submission" date="2025-08" db="UniProtKB">
        <authorList>
            <consortium name="RefSeq"/>
        </authorList>
    </citation>
    <scope>IDENTIFICATION</scope>
</reference>
<protein>
    <submittedName>
        <fullName evidence="2">Interferon-induced transmembrane protein 2-like</fullName>
    </submittedName>
</protein>
<name>A0AC55D5N8_ECHTE</name>